<proteinExistence type="predicted"/>
<sequence>MVSYKIMSVANKLKNIRDKYGLSQEDLAGNEITRNLISQIEHNKANLTRSSAEIMLKNLMKICNKKKIKVDENIDYLLEDESSQAKKILNKYISDLKDLSVYKDPTFINKLREIEAFLVTWDFKEKKISIFELAGDYFSGINDFYNASLYYEKAKALIDVNIYTDNFIHILRKLSMTYYYMRKYQDDIDCCEFALKQFKDMDDDYKCIFLFNSSLCYGQLEKYDVALNRLNKVEGIIKNIDQNKYYEVLIQKAICYQWMKEYQKSLDVYNKLLTLIDKTDYEKYLFILVNSADIYVENLDFETVKIILNTIFENINNLSENSTLLPSTYLEISKVLKKLGYTKDAEVYGLKSLNIAKRNTSYYLVNDIYEELLDIYTMLKAPNKVETIKKEFFITTTKDNNLNSKLMFKLLDFYFDIKDLKSLKEIYDFSKDFIQTRTSVTSKYFWRNFAK</sequence>
<dbReference type="CDD" id="cd00093">
    <property type="entry name" value="HTH_XRE"/>
    <property type="match status" value="1"/>
</dbReference>
<dbReference type="InterPro" id="IPR011990">
    <property type="entry name" value="TPR-like_helical_dom_sf"/>
</dbReference>
<gene>
    <name evidence="1" type="ORF">CROST_045730</name>
</gene>
<organism evidence="1 2">
    <name type="scientific">Clostridium felsineum</name>
    <dbReference type="NCBI Taxonomy" id="36839"/>
    <lineage>
        <taxon>Bacteria</taxon>
        <taxon>Bacillati</taxon>
        <taxon>Bacillota</taxon>
        <taxon>Clostridia</taxon>
        <taxon>Eubacteriales</taxon>
        <taxon>Clostridiaceae</taxon>
        <taxon>Clostridium</taxon>
    </lineage>
</organism>
<dbReference type="SMART" id="SM00530">
    <property type="entry name" value="HTH_XRE"/>
    <property type="match status" value="1"/>
</dbReference>
<dbReference type="InterPro" id="IPR019734">
    <property type="entry name" value="TPR_rpt"/>
</dbReference>
<dbReference type="KEGG" id="crw:CROST_045730"/>
<dbReference type="AlphaFoldDB" id="A0A1S8LYY5"/>
<dbReference type="PROSITE" id="PS50943">
    <property type="entry name" value="HTH_CROC1"/>
    <property type="match status" value="1"/>
</dbReference>
<evidence type="ECO:0000313" key="2">
    <source>
        <dbReference type="Proteomes" id="UP000190951"/>
    </source>
</evidence>
<keyword evidence="1" id="KW-0614">Plasmid</keyword>
<dbReference type="InterPro" id="IPR010982">
    <property type="entry name" value="Lambda_DNA-bd_dom_sf"/>
</dbReference>
<dbReference type="STRING" id="84029.CROST_11810"/>
<dbReference type="Gene3D" id="1.25.40.10">
    <property type="entry name" value="Tetratricopeptide repeat domain"/>
    <property type="match status" value="1"/>
</dbReference>
<keyword evidence="2" id="KW-1185">Reference proteome</keyword>
<geneLocation type="plasmid" evidence="1 2">
    <name>p330</name>
</geneLocation>
<dbReference type="EMBL" id="CP096984">
    <property type="protein sequence ID" value="URZ13795.1"/>
    <property type="molecule type" value="Genomic_DNA"/>
</dbReference>
<dbReference type="GO" id="GO:0003677">
    <property type="term" value="F:DNA binding"/>
    <property type="evidence" value="ECO:0007669"/>
    <property type="project" value="InterPro"/>
</dbReference>
<reference evidence="1 2" key="1">
    <citation type="submission" date="2022-04" db="EMBL/GenBank/DDBJ databases">
        <title>Genome sequence of C. roseum typestrain.</title>
        <authorList>
            <person name="Poehlein A."/>
            <person name="Schoch T."/>
            <person name="Duerre P."/>
            <person name="Daniel R."/>
        </authorList>
    </citation>
    <scope>NUCLEOTIDE SEQUENCE [LARGE SCALE GENOMIC DNA]</scope>
    <source>
        <strain evidence="1 2">DSM 7320</strain>
        <plasmid evidence="1 2">p330</plasmid>
    </source>
</reference>
<evidence type="ECO:0000313" key="1">
    <source>
        <dbReference type="EMBL" id="URZ13795.1"/>
    </source>
</evidence>
<dbReference type="Proteomes" id="UP000190951">
    <property type="component" value="Plasmid p330"/>
</dbReference>
<protein>
    <submittedName>
        <fullName evidence="1">Uncharacterized protein</fullName>
    </submittedName>
</protein>
<dbReference type="InterPro" id="IPR001387">
    <property type="entry name" value="Cro/C1-type_HTH"/>
</dbReference>
<name>A0A1S8LYY5_9CLOT</name>
<dbReference type="SUPFAM" id="SSF48452">
    <property type="entry name" value="TPR-like"/>
    <property type="match status" value="2"/>
</dbReference>
<dbReference type="RefSeq" id="WP_077834765.1">
    <property type="nucleotide sequence ID" value="NZ_CP096984.1"/>
</dbReference>
<dbReference type="SMART" id="SM00028">
    <property type="entry name" value="TPR"/>
    <property type="match status" value="3"/>
</dbReference>
<dbReference type="SUPFAM" id="SSF47413">
    <property type="entry name" value="lambda repressor-like DNA-binding domains"/>
    <property type="match status" value="1"/>
</dbReference>
<dbReference type="Gene3D" id="1.10.260.40">
    <property type="entry name" value="lambda repressor-like DNA-binding domains"/>
    <property type="match status" value="1"/>
</dbReference>
<accession>A0A1S8LYY5</accession>